<feature type="transmembrane region" description="Helical" evidence="1">
    <location>
        <begin position="31"/>
        <end position="54"/>
    </location>
</feature>
<evidence type="ECO:0000313" key="2">
    <source>
        <dbReference type="EMBL" id="WGK69932.1"/>
    </source>
</evidence>
<evidence type="ECO:0000256" key="1">
    <source>
        <dbReference type="SAM" id="Phobius"/>
    </source>
</evidence>
<proteinExistence type="predicted"/>
<keyword evidence="1" id="KW-0472">Membrane</keyword>
<gene>
    <name evidence="2" type="ORF">P0082_03475</name>
</gene>
<keyword evidence="3" id="KW-1185">Reference proteome</keyword>
<evidence type="ECO:0000313" key="3">
    <source>
        <dbReference type="Proteomes" id="UP001228690"/>
    </source>
</evidence>
<keyword evidence="1" id="KW-0812">Transmembrane</keyword>
<organism evidence="2 3">
    <name type="scientific">Candidatus Haliotispira prima</name>
    <dbReference type="NCBI Taxonomy" id="3034016"/>
    <lineage>
        <taxon>Bacteria</taxon>
        <taxon>Pseudomonadati</taxon>
        <taxon>Spirochaetota</taxon>
        <taxon>Spirochaetia</taxon>
        <taxon>Spirochaetales</taxon>
        <taxon>Spirochaetaceae</taxon>
        <taxon>Candidatus Haliotispira</taxon>
    </lineage>
</organism>
<keyword evidence="1" id="KW-1133">Transmembrane helix</keyword>
<accession>A0ABY8MIU2</accession>
<reference evidence="2 3" key="1">
    <citation type="submission" date="2023-04" db="EMBL/GenBank/DDBJ databases">
        <title>Spirochaete genome identified in red abalone sample constitutes a novel genus.</title>
        <authorList>
            <person name="Sharma S.P."/>
            <person name="Purcell C.M."/>
            <person name="Hyde J.R."/>
            <person name="Severin A.J."/>
        </authorList>
    </citation>
    <scope>NUCLEOTIDE SEQUENCE [LARGE SCALE GENOMIC DNA]</scope>
    <source>
        <strain evidence="2 3">SP-2023</strain>
    </source>
</reference>
<protein>
    <recommendedName>
        <fullName evidence="4">DUF4760 domain-containing protein</fullName>
    </recommendedName>
</protein>
<dbReference type="RefSeq" id="WP_326928130.1">
    <property type="nucleotide sequence ID" value="NZ_CP123443.1"/>
</dbReference>
<name>A0ABY8MIU2_9SPIO</name>
<dbReference type="EMBL" id="CP123443">
    <property type="protein sequence ID" value="WGK69932.1"/>
    <property type="molecule type" value="Genomic_DNA"/>
</dbReference>
<sequence>MNSNATSGGALLEKLQYGLFSFSNFLDQSGLLNVLILFSTIAMFALVIQGFRFLRRQEKDDQQQNLIFQLTQNIVRLRDRYRSLRNPLIRTSEYPRKYQNKSPASLQAQDEAQIYRYVFSKRWQQFSGEWDKMYDHILLSEIYWKPWCQKEVQDLQSIINELKYNIEQLIVFKKYELLRSPSADPVHLEHLNHLVFLQGEQDVYLKRFRKNTETVLKFLRNS</sequence>
<evidence type="ECO:0008006" key="4">
    <source>
        <dbReference type="Google" id="ProtNLM"/>
    </source>
</evidence>
<dbReference type="Proteomes" id="UP001228690">
    <property type="component" value="Chromosome"/>
</dbReference>